<evidence type="ECO:0000313" key="3">
    <source>
        <dbReference type="Proteomes" id="UP000310506"/>
    </source>
</evidence>
<dbReference type="EMBL" id="SDGV01000033">
    <property type="protein sequence ID" value="THB60218.1"/>
    <property type="molecule type" value="Genomic_DNA"/>
</dbReference>
<dbReference type="InterPro" id="IPR000182">
    <property type="entry name" value="GNAT_dom"/>
</dbReference>
<protein>
    <submittedName>
        <fullName evidence="2">GNAT family N-acetyltransferase</fullName>
    </submittedName>
</protein>
<dbReference type="InterPro" id="IPR016181">
    <property type="entry name" value="Acyl_CoA_acyltransferase"/>
</dbReference>
<feature type="domain" description="N-acetyltransferase" evidence="1">
    <location>
        <begin position="1"/>
        <end position="146"/>
    </location>
</feature>
<dbReference type="AlphaFoldDB" id="A0A4S3B1C4"/>
<organism evidence="2 3">
    <name type="scientific">Vagococcus silagei</name>
    <dbReference type="NCBI Taxonomy" id="2508885"/>
    <lineage>
        <taxon>Bacteria</taxon>
        <taxon>Bacillati</taxon>
        <taxon>Bacillota</taxon>
        <taxon>Bacilli</taxon>
        <taxon>Lactobacillales</taxon>
        <taxon>Enterococcaceae</taxon>
        <taxon>Vagococcus</taxon>
    </lineage>
</organism>
<dbReference type="OrthoDB" id="9775804at2"/>
<gene>
    <name evidence="2" type="ORF">ESZ54_11690</name>
</gene>
<dbReference type="Gene3D" id="3.40.630.30">
    <property type="match status" value="1"/>
</dbReference>
<proteinExistence type="predicted"/>
<dbReference type="Pfam" id="PF00583">
    <property type="entry name" value="Acetyltransf_1"/>
    <property type="match status" value="1"/>
</dbReference>
<dbReference type="CDD" id="cd04301">
    <property type="entry name" value="NAT_SF"/>
    <property type="match status" value="1"/>
</dbReference>
<dbReference type="GO" id="GO:0016747">
    <property type="term" value="F:acyltransferase activity, transferring groups other than amino-acyl groups"/>
    <property type="evidence" value="ECO:0007669"/>
    <property type="project" value="InterPro"/>
</dbReference>
<keyword evidence="3" id="KW-1185">Reference proteome</keyword>
<evidence type="ECO:0000259" key="1">
    <source>
        <dbReference type="PROSITE" id="PS51186"/>
    </source>
</evidence>
<dbReference type="PROSITE" id="PS51186">
    <property type="entry name" value="GNAT"/>
    <property type="match status" value="1"/>
</dbReference>
<dbReference type="Proteomes" id="UP000310506">
    <property type="component" value="Unassembled WGS sequence"/>
</dbReference>
<reference evidence="2 3" key="1">
    <citation type="submission" date="2019-01" db="EMBL/GenBank/DDBJ databases">
        <title>Vagococcus silagei sp. nov. isolated from brewer's grain.</title>
        <authorList>
            <person name="Guu J.-R."/>
        </authorList>
    </citation>
    <scope>NUCLEOTIDE SEQUENCE [LARGE SCALE GENOMIC DNA]</scope>
    <source>
        <strain evidence="2 3">2B-2</strain>
    </source>
</reference>
<dbReference type="SUPFAM" id="SSF55729">
    <property type="entry name" value="Acyl-CoA N-acyltransferases (Nat)"/>
    <property type="match status" value="1"/>
</dbReference>
<name>A0A4S3B1C4_9ENTE</name>
<evidence type="ECO:0000313" key="2">
    <source>
        <dbReference type="EMBL" id="THB60218.1"/>
    </source>
</evidence>
<comment type="caution">
    <text evidence="2">The sequence shown here is derived from an EMBL/GenBank/DDBJ whole genome shotgun (WGS) entry which is preliminary data.</text>
</comment>
<accession>A0A4S3B1C4</accession>
<keyword evidence="2" id="KW-0808">Transferase</keyword>
<sequence>MVRTFNKSDEKEAIQLYIDIFTREPWNDTLSFEQIELFFNRIQAMNTFLGFVLIESETNKLIGVSLGFVRPWYQGLQYHLDSLYIANQYQGQGLGKEMLTQIEHELKAKDISAIILDTEREQPAEFFYQNNGFVSLDESVLYAKSF</sequence>